<evidence type="ECO:0000313" key="2">
    <source>
        <dbReference type="Proteomes" id="UP001321473"/>
    </source>
</evidence>
<evidence type="ECO:0000313" key="1">
    <source>
        <dbReference type="EMBL" id="KAK8783480.1"/>
    </source>
</evidence>
<dbReference type="EMBL" id="JARKHS020005522">
    <property type="protein sequence ID" value="KAK8783480.1"/>
    <property type="molecule type" value="Genomic_DNA"/>
</dbReference>
<accession>A0AAQ4F8G2</accession>
<gene>
    <name evidence="1" type="ORF">V5799_010155</name>
</gene>
<sequence length="269" mass="30092">MLRDRNNPMEVYGNGEFRAWYRFTKPAGLQLLEMLPLEANTDDRGCPVPPLLQVLVTLRFYGAGTFQVVSGDLVNISQPTVLQIVERVTTMIAARLFPALVKLPDCTKVPQVIQEFYRMGQFPGVTGCLDCTHVRIKSPGGNDAKVFRNRKGYFSINVQAITGPQLQFFYVCREEVQHLTEEDTKQRREGVWDLEKVLSMPGYETPDKDFHFCARDNSMCRPPQLEPALSGSNPSRCPAFQHHTAFSCRSSCWNSGGICTATAAAAGHI</sequence>
<protein>
    <recommendedName>
        <fullName evidence="3">Nuclease harbi1-like protein</fullName>
    </recommendedName>
</protein>
<dbReference type="Proteomes" id="UP001321473">
    <property type="component" value="Unassembled WGS sequence"/>
</dbReference>
<organism evidence="1 2">
    <name type="scientific">Amblyomma americanum</name>
    <name type="common">Lone star tick</name>
    <dbReference type="NCBI Taxonomy" id="6943"/>
    <lineage>
        <taxon>Eukaryota</taxon>
        <taxon>Metazoa</taxon>
        <taxon>Ecdysozoa</taxon>
        <taxon>Arthropoda</taxon>
        <taxon>Chelicerata</taxon>
        <taxon>Arachnida</taxon>
        <taxon>Acari</taxon>
        <taxon>Parasitiformes</taxon>
        <taxon>Ixodida</taxon>
        <taxon>Ixodoidea</taxon>
        <taxon>Ixodidae</taxon>
        <taxon>Amblyomminae</taxon>
        <taxon>Amblyomma</taxon>
    </lineage>
</organism>
<proteinExistence type="predicted"/>
<name>A0AAQ4F8G2_AMBAM</name>
<dbReference type="AlphaFoldDB" id="A0AAQ4F8G2"/>
<keyword evidence="2" id="KW-1185">Reference proteome</keyword>
<reference evidence="1 2" key="1">
    <citation type="journal article" date="2023" name="Arcadia Sci">
        <title>De novo assembly of a long-read Amblyomma americanum tick genome.</title>
        <authorList>
            <person name="Chou S."/>
            <person name="Poskanzer K.E."/>
            <person name="Rollins M."/>
            <person name="Thuy-Boun P.S."/>
        </authorList>
    </citation>
    <scope>NUCLEOTIDE SEQUENCE [LARGE SCALE GENOMIC DNA]</scope>
    <source>
        <strain evidence="1">F_SG_1</strain>
        <tissue evidence="1">Salivary glands</tissue>
    </source>
</reference>
<comment type="caution">
    <text evidence="1">The sequence shown here is derived from an EMBL/GenBank/DDBJ whole genome shotgun (WGS) entry which is preliminary data.</text>
</comment>
<evidence type="ECO:0008006" key="3">
    <source>
        <dbReference type="Google" id="ProtNLM"/>
    </source>
</evidence>